<organism evidence="3 4">
    <name type="scientific">Steinernema carpocapsae</name>
    <name type="common">Entomopathogenic nematode</name>
    <dbReference type="NCBI Taxonomy" id="34508"/>
    <lineage>
        <taxon>Eukaryota</taxon>
        <taxon>Metazoa</taxon>
        <taxon>Ecdysozoa</taxon>
        <taxon>Nematoda</taxon>
        <taxon>Chromadorea</taxon>
        <taxon>Rhabditida</taxon>
        <taxon>Tylenchina</taxon>
        <taxon>Panagrolaimomorpha</taxon>
        <taxon>Strongyloidoidea</taxon>
        <taxon>Steinernematidae</taxon>
        <taxon>Steinernema</taxon>
    </lineage>
</organism>
<accession>A0A4U5PEH5</accession>
<reference evidence="3 4" key="1">
    <citation type="journal article" date="2015" name="Genome Biol.">
        <title>Comparative genomics of Steinernema reveals deeply conserved gene regulatory networks.</title>
        <authorList>
            <person name="Dillman A.R."/>
            <person name="Macchietto M."/>
            <person name="Porter C.F."/>
            <person name="Rogers A."/>
            <person name="Williams B."/>
            <person name="Antoshechkin I."/>
            <person name="Lee M.M."/>
            <person name="Goodwin Z."/>
            <person name="Lu X."/>
            <person name="Lewis E.E."/>
            <person name="Goodrich-Blair H."/>
            <person name="Stock S.P."/>
            <person name="Adams B.J."/>
            <person name="Sternberg P.W."/>
            <person name="Mortazavi A."/>
        </authorList>
    </citation>
    <scope>NUCLEOTIDE SEQUENCE [LARGE SCALE GENOMIC DNA]</scope>
    <source>
        <strain evidence="3 4">ALL</strain>
    </source>
</reference>
<dbReference type="PANTHER" id="PTHR13664">
    <property type="entry name" value="BECLIN 1-ASSOCIATED AUTOPHAGY-RELATED KEY REGULATOR"/>
    <property type="match status" value="1"/>
</dbReference>
<dbReference type="GO" id="GO:0097629">
    <property type="term" value="C:extrinsic component of omegasome membrane"/>
    <property type="evidence" value="ECO:0007669"/>
    <property type="project" value="TreeGrafter"/>
</dbReference>
<sequence length="412" mass="47392">MISTATHLQPSCSSSSSPQPRGFGITKPEKNLVTMRRKESEPLFKNAGFMSRRLNYLEALKRNHALAKKIEDLTKPECQIQAEMHDAEESIKELREKLEAKRLAIEQKRKDLKKMSGQARLSQRVEDETAKRHEAIKAAIASEALRLGKKSQKISEKRQEVDEAKRMRVLELMTFFFPIDQIQRRVVGEDDPKTQMQIERYKQVRMIADAMADVNAPKPVPTIGYWAAHSGGNIDSSLYQMAIKDNEFFSIADCRINDHCLYDNLRSYLVENRSTEASSDDLHANAAFTHCIQLLHNLSVILDYKLPFHFSLQEITKYRWTDNLFDTTVFKLNANIVHLCLAHGLSSEAIQFNRPYLNLLKLCEKFRTDLLVEPPLPITACTESPTLAKIMQEDFALLTWEDNKALDDWYMI</sequence>
<dbReference type="GO" id="GO:0035032">
    <property type="term" value="C:phosphatidylinositol 3-kinase complex, class III"/>
    <property type="evidence" value="ECO:0007669"/>
    <property type="project" value="TreeGrafter"/>
</dbReference>
<name>A0A4U5PEH5_STECR</name>
<feature type="coiled-coil region" evidence="1">
    <location>
        <begin position="84"/>
        <end position="118"/>
    </location>
</feature>
<dbReference type="GO" id="GO:0005776">
    <property type="term" value="C:autophagosome"/>
    <property type="evidence" value="ECO:0007669"/>
    <property type="project" value="TreeGrafter"/>
</dbReference>
<dbReference type="GO" id="GO:0035014">
    <property type="term" value="F:phosphatidylinositol 3-kinase regulator activity"/>
    <property type="evidence" value="ECO:0007669"/>
    <property type="project" value="TreeGrafter"/>
</dbReference>
<dbReference type="STRING" id="34508.A0A4U5PEH5"/>
<dbReference type="GO" id="GO:0009267">
    <property type="term" value="P:cellular response to starvation"/>
    <property type="evidence" value="ECO:0007669"/>
    <property type="project" value="TreeGrafter"/>
</dbReference>
<dbReference type="GO" id="GO:0016240">
    <property type="term" value="P:autophagosome membrane docking"/>
    <property type="evidence" value="ECO:0007669"/>
    <property type="project" value="TreeGrafter"/>
</dbReference>
<proteinExistence type="predicted"/>
<dbReference type="AlphaFoldDB" id="A0A4U5PEH5"/>
<dbReference type="OrthoDB" id="5791875at2759"/>
<evidence type="ECO:0000313" key="4">
    <source>
        <dbReference type="Proteomes" id="UP000298663"/>
    </source>
</evidence>
<feature type="compositionally biased region" description="Low complexity" evidence="2">
    <location>
        <begin position="9"/>
        <end position="20"/>
    </location>
</feature>
<gene>
    <name evidence="3" type="ORF">L596_008846</name>
</gene>
<dbReference type="EMBL" id="AZBU02000002">
    <property type="protein sequence ID" value="TKR94581.1"/>
    <property type="molecule type" value="Genomic_DNA"/>
</dbReference>
<evidence type="ECO:0000256" key="2">
    <source>
        <dbReference type="SAM" id="MobiDB-lite"/>
    </source>
</evidence>
<dbReference type="GO" id="GO:0043495">
    <property type="term" value="F:protein-membrane adaptor activity"/>
    <property type="evidence" value="ECO:0007669"/>
    <property type="project" value="TreeGrafter"/>
</dbReference>
<dbReference type="GO" id="GO:0000423">
    <property type="term" value="P:mitophagy"/>
    <property type="evidence" value="ECO:0007669"/>
    <property type="project" value="TreeGrafter"/>
</dbReference>
<comment type="caution">
    <text evidence="3">The sequence shown here is derived from an EMBL/GenBank/DDBJ whole genome shotgun (WGS) entry which is preliminary data.</text>
</comment>
<feature type="region of interest" description="Disordered" evidence="2">
    <location>
        <begin position="1"/>
        <end position="27"/>
    </location>
</feature>
<dbReference type="GO" id="GO:0097632">
    <property type="term" value="C:extrinsic component of phagophore assembly site membrane"/>
    <property type="evidence" value="ECO:0007669"/>
    <property type="project" value="TreeGrafter"/>
</dbReference>
<dbReference type="PANTHER" id="PTHR13664:SF0">
    <property type="entry name" value="BECLIN 1-ASSOCIATED AUTOPHAGY-RELATED KEY REGULATOR"/>
    <property type="match status" value="1"/>
</dbReference>
<keyword evidence="4" id="KW-1185">Reference proteome</keyword>
<evidence type="ECO:0000256" key="1">
    <source>
        <dbReference type="SAM" id="Coils"/>
    </source>
</evidence>
<dbReference type="Proteomes" id="UP000298663">
    <property type="component" value="Unassembled WGS sequence"/>
</dbReference>
<protein>
    <submittedName>
        <fullName evidence="3">Uncharacterized protein</fullName>
    </submittedName>
</protein>
<reference evidence="3 4" key="2">
    <citation type="journal article" date="2019" name="G3 (Bethesda)">
        <title>Hybrid Assembly of the Genome of the Entomopathogenic Nematode Steinernema carpocapsae Identifies the X-Chromosome.</title>
        <authorList>
            <person name="Serra L."/>
            <person name="Macchietto M."/>
            <person name="Macias-Munoz A."/>
            <person name="McGill C.J."/>
            <person name="Rodriguez I.M."/>
            <person name="Rodriguez B."/>
            <person name="Murad R."/>
            <person name="Mortazavi A."/>
        </authorList>
    </citation>
    <scope>NUCLEOTIDE SEQUENCE [LARGE SCALE GENOMIC DNA]</scope>
    <source>
        <strain evidence="3 4">ALL</strain>
    </source>
</reference>
<evidence type="ECO:0000313" key="3">
    <source>
        <dbReference type="EMBL" id="TKR94581.1"/>
    </source>
</evidence>
<keyword evidence="1" id="KW-0175">Coiled coil</keyword>
<dbReference type="GO" id="GO:0000045">
    <property type="term" value="P:autophagosome assembly"/>
    <property type="evidence" value="ECO:0007669"/>
    <property type="project" value="TreeGrafter"/>
</dbReference>